<dbReference type="Proteomes" id="UP000076798">
    <property type="component" value="Unassembled WGS sequence"/>
</dbReference>
<protein>
    <submittedName>
        <fullName evidence="2">Uncharacterized protein</fullName>
    </submittedName>
</protein>
<dbReference type="EMBL" id="KV428060">
    <property type="protein sequence ID" value="KZT38591.1"/>
    <property type="molecule type" value="Genomic_DNA"/>
</dbReference>
<dbReference type="AlphaFoldDB" id="A0A166DJJ0"/>
<sequence length="256" mass="29024">MTNSTSTLIDLTEDDIEVAHYFRNVTLDAGTTAQTRRQRGTRIRLHHSMPATTASTSSTEPQLAPIETSESTDPDVPSAFHVEKPFLSSMPLDNQSSESTNPLSSQAPYSDPQGPRRHSWPLRRVSSMPAEIPRMVSRLDTNNCQQVLLEVSDQGCAVPPESRDNARNDAIRDSDAFSLETEFRGGGGFSDDEDDEDDQWEEYGQEFNNTRRKKLKHLVKRARDGFVWMKKGSLKFSLRPKKGKRKDWIEKRKIDI</sequence>
<gene>
    <name evidence="2" type="ORF">SISSUDRAFT_1046746</name>
</gene>
<feature type="compositionally biased region" description="Polar residues" evidence="1">
    <location>
        <begin position="91"/>
        <end position="108"/>
    </location>
</feature>
<proteinExistence type="predicted"/>
<feature type="region of interest" description="Disordered" evidence="1">
    <location>
        <begin position="32"/>
        <end position="124"/>
    </location>
</feature>
<reference evidence="2 3" key="1">
    <citation type="journal article" date="2016" name="Mol. Biol. Evol.">
        <title>Comparative Genomics of Early-Diverging Mushroom-Forming Fungi Provides Insights into the Origins of Lignocellulose Decay Capabilities.</title>
        <authorList>
            <person name="Nagy L.G."/>
            <person name="Riley R."/>
            <person name="Tritt A."/>
            <person name="Adam C."/>
            <person name="Daum C."/>
            <person name="Floudas D."/>
            <person name="Sun H."/>
            <person name="Yadav J.S."/>
            <person name="Pangilinan J."/>
            <person name="Larsson K.H."/>
            <person name="Matsuura K."/>
            <person name="Barry K."/>
            <person name="Labutti K."/>
            <person name="Kuo R."/>
            <person name="Ohm R.A."/>
            <person name="Bhattacharya S.S."/>
            <person name="Shirouzu T."/>
            <person name="Yoshinaga Y."/>
            <person name="Martin F.M."/>
            <person name="Grigoriev I.V."/>
            <person name="Hibbett D.S."/>
        </authorList>
    </citation>
    <scope>NUCLEOTIDE SEQUENCE [LARGE SCALE GENOMIC DNA]</scope>
    <source>
        <strain evidence="2 3">HHB10207 ss-3</strain>
    </source>
</reference>
<name>A0A166DJJ0_9AGAM</name>
<accession>A0A166DJJ0</accession>
<evidence type="ECO:0000256" key="1">
    <source>
        <dbReference type="SAM" id="MobiDB-lite"/>
    </source>
</evidence>
<evidence type="ECO:0000313" key="2">
    <source>
        <dbReference type="EMBL" id="KZT38591.1"/>
    </source>
</evidence>
<keyword evidence="3" id="KW-1185">Reference proteome</keyword>
<organism evidence="2 3">
    <name type="scientific">Sistotremastrum suecicum HHB10207 ss-3</name>
    <dbReference type="NCBI Taxonomy" id="1314776"/>
    <lineage>
        <taxon>Eukaryota</taxon>
        <taxon>Fungi</taxon>
        <taxon>Dikarya</taxon>
        <taxon>Basidiomycota</taxon>
        <taxon>Agaricomycotina</taxon>
        <taxon>Agaricomycetes</taxon>
        <taxon>Sistotremastrales</taxon>
        <taxon>Sistotremastraceae</taxon>
        <taxon>Sistotremastrum</taxon>
    </lineage>
</organism>
<feature type="compositionally biased region" description="Basic residues" evidence="1">
    <location>
        <begin position="36"/>
        <end position="47"/>
    </location>
</feature>
<evidence type="ECO:0000313" key="3">
    <source>
        <dbReference type="Proteomes" id="UP000076798"/>
    </source>
</evidence>